<evidence type="ECO:0000313" key="12">
    <source>
        <dbReference type="Proteomes" id="UP000242861"/>
    </source>
</evidence>
<evidence type="ECO:0000256" key="5">
    <source>
        <dbReference type="ARBA" id="ARBA00022692"/>
    </source>
</evidence>
<name>A0A2I0CSA7_9PSED</name>
<dbReference type="PANTHER" id="PTHR30489:SF0">
    <property type="entry name" value="LIPOPROTEIN-RELEASING SYSTEM TRANSMEMBRANE PROTEIN LOLE"/>
    <property type="match status" value="1"/>
</dbReference>
<dbReference type="AlphaFoldDB" id="A0A2I0CSA7"/>
<feature type="transmembrane region" description="Helical" evidence="8">
    <location>
        <begin position="272"/>
        <end position="297"/>
    </location>
</feature>
<feature type="domain" description="MacB-like periplasmic core" evidence="10">
    <location>
        <begin position="27"/>
        <end position="196"/>
    </location>
</feature>
<comment type="caution">
    <text evidence="11">The sequence shown here is derived from an EMBL/GenBank/DDBJ whole genome shotgun (WGS) entry which is preliminary data.</text>
</comment>
<keyword evidence="5 8" id="KW-0812">Transmembrane</keyword>
<proteinExistence type="inferred from homology"/>
<gene>
    <name evidence="11" type="ORF">CW360_04015</name>
</gene>
<protein>
    <submittedName>
        <fullName evidence="11">Lipoprotein-releasing system transmembrane subunit LolC</fullName>
    </submittedName>
</protein>
<feature type="domain" description="ABC3 transporter permease C-terminal" evidence="9">
    <location>
        <begin position="276"/>
        <end position="408"/>
    </location>
</feature>
<dbReference type="InterPro" id="IPR003838">
    <property type="entry name" value="ABC3_permease_C"/>
</dbReference>
<keyword evidence="11" id="KW-0449">Lipoprotein</keyword>
<dbReference type="NCBIfam" id="TIGR02212">
    <property type="entry name" value="lolCE"/>
    <property type="match status" value="1"/>
</dbReference>
<evidence type="ECO:0000256" key="3">
    <source>
        <dbReference type="ARBA" id="ARBA00022448"/>
    </source>
</evidence>
<feature type="transmembrane region" description="Helical" evidence="8">
    <location>
        <begin position="318"/>
        <end position="344"/>
    </location>
</feature>
<dbReference type="GO" id="GO:0042953">
    <property type="term" value="P:lipoprotein transport"/>
    <property type="evidence" value="ECO:0007669"/>
    <property type="project" value="InterPro"/>
</dbReference>
<evidence type="ECO:0000256" key="6">
    <source>
        <dbReference type="ARBA" id="ARBA00022989"/>
    </source>
</evidence>
<organism evidence="11 12">
    <name type="scientific">Pseudomonas fluvialis</name>
    <dbReference type="NCBI Taxonomy" id="1793966"/>
    <lineage>
        <taxon>Bacteria</taxon>
        <taxon>Pseudomonadati</taxon>
        <taxon>Pseudomonadota</taxon>
        <taxon>Gammaproteobacteria</taxon>
        <taxon>Pseudomonadales</taxon>
        <taxon>Pseudomonadaceae</taxon>
        <taxon>Pseudomonas</taxon>
    </lineage>
</organism>
<comment type="similarity">
    <text evidence="2">Belongs to the ABC-4 integral membrane protein family. LolC/E subfamily.</text>
</comment>
<feature type="transmembrane region" description="Helical" evidence="8">
    <location>
        <begin position="21"/>
        <end position="48"/>
    </location>
</feature>
<dbReference type="GO" id="GO:0044874">
    <property type="term" value="P:lipoprotein localization to outer membrane"/>
    <property type="evidence" value="ECO:0007669"/>
    <property type="project" value="TreeGrafter"/>
</dbReference>
<dbReference type="InterPro" id="IPR051447">
    <property type="entry name" value="Lipoprotein-release_system"/>
</dbReference>
<evidence type="ECO:0000259" key="9">
    <source>
        <dbReference type="Pfam" id="PF02687"/>
    </source>
</evidence>
<sequence>MLRPASLFIGLRYTRARRRNQFISFISLTSMLGLALGVLAMIVVLSVMNGFQQEMSKRILGTLAHASVSQHAGIADWQALAERIKRFEPRVIGTAPYAEIDGMLSHKGAMQPIQITGVSPPDEAAVSQMAAHLRAGRLEELRAGEYGVILGDLTVRRLRLALGDKLTLIIPQASETAAGITPRLHRLTLVGVFKVGADLDASMGLVHVQDSGEMLGLQAGQVPALRLALRDLREAPELSARLAGELGEGYLLRDWSQTQGSLFSAMQMEKTMIGLLLMLIIAVAAFNIVATLIMVVADKRADIAILRTLGMTPGQVMRVFMVQGSVIGAVGTLTGALLGVIAALNLSAWMAWFEQLSGQQVFAADLYVISSLPSQLQWADVALICAAGLSLSFLATLYPAWRAAQTEPAEALRYE</sequence>
<evidence type="ECO:0000256" key="8">
    <source>
        <dbReference type="SAM" id="Phobius"/>
    </source>
</evidence>
<keyword evidence="6 8" id="KW-1133">Transmembrane helix</keyword>
<evidence type="ECO:0000313" key="11">
    <source>
        <dbReference type="EMBL" id="PKF71979.1"/>
    </source>
</evidence>
<evidence type="ECO:0000259" key="10">
    <source>
        <dbReference type="Pfam" id="PF12704"/>
    </source>
</evidence>
<keyword evidence="4" id="KW-1003">Cell membrane</keyword>
<evidence type="ECO:0000256" key="4">
    <source>
        <dbReference type="ARBA" id="ARBA00022475"/>
    </source>
</evidence>
<dbReference type="InterPro" id="IPR011925">
    <property type="entry name" value="LolCE_TM"/>
</dbReference>
<dbReference type="Proteomes" id="UP000242861">
    <property type="component" value="Unassembled WGS sequence"/>
</dbReference>
<dbReference type="Pfam" id="PF12704">
    <property type="entry name" value="MacB_PCD"/>
    <property type="match status" value="1"/>
</dbReference>
<dbReference type="GO" id="GO:0098797">
    <property type="term" value="C:plasma membrane protein complex"/>
    <property type="evidence" value="ECO:0007669"/>
    <property type="project" value="TreeGrafter"/>
</dbReference>
<feature type="transmembrane region" description="Helical" evidence="8">
    <location>
        <begin position="381"/>
        <end position="401"/>
    </location>
</feature>
<reference evidence="12" key="1">
    <citation type="submission" date="2017-12" db="EMBL/GenBank/DDBJ databases">
        <authorList>
            <person name="Yu X.-Y."/>
        </authorList>
    </citation>
    <scope>NUCLEOTIDE SEQUENCE [LARGE SCALE GENOMIC DNA]</scope>
    <source>
        <strain evidence="12">ZYSR67-Z</strain>
    </source>
</reference>
<evidence type="ECO:0000256" key="2">
    <source>
        <dbReference type="ARBA" id="ARBA00005236"/>
    </source>
</evidence>
<evidence type="ECO:0000256" key="7">
    <source>
        <dbReference type="ARBA" id="ARBA00023136"/>
    </source>
</evidence>
<keyword evidence="7 8" id="KW-0472">Membrane</keyword>
<comment type="subcellular location">
    <subcellularLocation>
        <location evidence="1">Cell membrane</location>
        <topology evidence="1">Multi-pass membrane protein</topology>
    </subcellularLocation>
</comment>
<evidence type="ECO:0000256" key="1">
    <source>
        <dbReference type="ARBA" id="ARBA00004651"/>
    </source>
</evidence>
<dbReference type="Pfam" id="PF02687">
    <property type="entry name" value="FtsX"/>
    <property type="match status" value="1"/>
</dbReference>
<dbReference type="InterPro" id="IPR025857">
    <property type="entry name" value="MacB_PCD"/>
</dbReference>
<dbReference type="RefSeq" id="WP_101192835.1">
    <property type="nucleotide sequence ID" value="NZ_PIYS01000005.1"/>
</dbReference>
<dbReference type="EMBL" id="PIYS01000005">
    <property type="protein sequence ID" value="PKF71979.1"/>
    <property type="molecule type" value="Genomic_DNA"/>
</dbReference>
<dbReference type="PANTHER" id="PTHR30489">
    <property type="entry name" value="LIPOPROTEIN-RELEASING SYSTEM TRANSMEMBRANE PROTEIN LOLE"/>
    <property type="match status" value="1"/>
</dbReference>
<keyword evidence="3" id="KW-0813">Transport</keyword>
<accession>A0A2I0CSA7</accession>